<protein>
    <recommendedName>
        <fullName evidence="1">DUF5689 domain-containing protein</fullName>
    </recommendedName>
</protein>
<dbReference type="AlphaFoldDB" id="A0A9D9NQI7"/>
<dbReference type="Proteomes" id="UP000823772">
    <property type="component" value="Unassembled WGS sequence"/>
</dbReference>
<proteinExistence type="predicted"/>
<evidence type="ECO:0000313" key="2">
    <source>
        <dbReference type="EMBL" id="MBO8482075.1"/>
    </source>
</evidence>
<name>A0A9D9NQI7_9BACT</name>
<dbReference type="PROSITE" id="PS51257">
    <property type="entry name" value="PROKAR_LIPOPROTEIN"/>
    <property type="match status" value="1"/>
</dbReference>
<gene>
    <name evidence="2" type="ORF">IAC87_05970</name>
</gene>
<evidence type="ECO:0000313" key="3">
    <source>
        <dbReference type="Proteomes" id="UP000823772"/>
    </source>
</evidence>
<sequence length="327" mass="36792">MKRYIFLFAAFLVTVVSCEEFGPVVTDQYDDPVPSKIYTDADFEGSTFITIEELKAMYTPGNPFVIEEDLVIKGQVTTSDEEGNFYRSMYIQDSTSGIELKIGKTGLYNVYKPGQWIYVKCKDLSLGAYGRMVQLGYEDLTGKYETSYIDVQLLVDLHIFKGKQDTLKDPIVITSGDDILSEEYVGRYVTVKGLSYGNRVFVILYDKNDNSLYLSNETHGVDTWAFSEEGFAKYLANQAAMDKGDRDVPNPEDYEPAFYSVSQYFTLGNADLQVRTSGYAKFADYKLVSSGITAENAGKISLTGIMTVYNENYQFVLVDLDGVKIEE</sequence>
<reference evidence="2" key="1">
    <citation type="submission" date="2020-10" db="EMBL/GenBank/DDBJ databases">
        <authorList>
            <person name="Gilroy R."/>
        </authorList>
    </citation>
    <scope>NUCLEOTIDE SEQUENCE</scope>
    <source>
        <strain evidence="2">B3-2255</strain>
    </source>
</reference>
<comment type="caution">
    <text evidence="2">The sequence shown here is derived from an EMBL/GenBank/DDBJ whole genome shotgun (WGS) entry which is preliminary data.</text>
</comment>
<reference evidence="2" key="2">
    <citation type="journal article" date="2021" name="PeerJ">
        <title>Extensive microbial diversity within the chicken gut microbiome revealed by metagenomics and culture.</title>
        <authorList>
            <person name="Gilroy R."/>
            <person name="Ravi A."/>
            <person name="Getino M."/>
            <person name="Pursley I."/>
            <person name="Horton D.L."/>
            <person name="Alikhan N.F."/>
            <person name="Baker D."/>
            <person name="Gharbi K."/>
            <person name="Hall N."/>
            <person name="Watson M."/>
            <person name="Adriaenssens E.M."/>
            <person name="Foster-Nyarko E."/>
            <person name="Jarju S."/>
            <person name="Secka A."/>
            <person name="Antonio M."/>
            <person name="Oren A."/>
            <person name="Chaudhuri R.R."/>
            <person name="La Ragione R."/>
            <person name="Hildebrand F."/>
            <person name="Pallen M.J."/>
        </authorList>
    </citation>
    <scope>NUCLEOTIDE SEQUENCE</scope>
    <source>
        <strain evidence="2">B3-2255</strain>
    </source>
</reference>
<accession>A0A9D9NQI7</accession>
<dbReference type="EMBL" id="JADILY010000125">
    <property type="protein sequence ID" value="MBO8482075.1"/>
    <property type="molecule type" value="Genomic_DNA"/>
</dbReference>
<dbReference type="InterPro" id="IPR043744">
    <property type="entry name" value="DUF5689"/>
</dbReference>
<organism evidence="2 3">
    <name type="scientific">Candidatus Merdivivens faecigallinarum</name>
    <dbReference type="NCBI Taxonomy" id="2840871"/>
    <lineage>
        <taxon>Bacteria</taxon>
        <taxon>Pseudomonadati</taxon>
        <taxon>Bacteroidota</taxon>
        <taxon>Bacteroidia</taxon>
        <taxon>Bacteroidales</taxon>
        <taxon>Muribaculaceae</taxon>
        <taxon>Muribaculaceae incertae sedis</taxon>
        <taxon>Candidatus Merdivivens</taxon>
    </lineage>
</organism>
<feature type="domain" description="DUF5689" evidence="1">
    <location>
        <begin position="48"/>
        <end position="243"/>
    </location>
</feature>
<evidence type="ECO:0000259" key="1">
    <source>
        <dbReference type="Pfam" id="PF18942"/>
    </source>
</evidence>
<dbReference type="Pfam" id="PF18942">
    <property type="entry name" value="DUF5689"/>
    <property type="match status" value="1"/>
</dbReference>